<dbReference type="InterPro" id="IPR017195">
    <property type="entry name" value="ABC_thiamin-permease_prd"/>
</dbReference>
<reference evidence="2 3" key="1">
    <citation type="submission" date="2019-12" db="EMBL/GenBank/DDBJ databases">
        <authorList>
            <person name="Kim Y.S."/>
        </authorList>
    </citation>
    <scope>NUCLEOTIDE SEQUENCE [LARGE SCALE GENOMIC DNA]</scope>
    <source>
        <strain evidence="2 3">MMS17-SY077</strain>
    </source>
</reference>
<keyword evidence="1" id="KW-0812">Transmembrane</keyword>
<feature type="transmembrane region" description="Helical" evidence="1">
    <location>
        <begin position="40"/>
        <end position="59"/>
    </location>
</feature>
<sequence>MQRTSTRIILSCAAIGVAGGLVEAGSGYLALVMAAVVPWLYGVTIGLHFLPSVVALALLRRPWVAIITGVVAGLIASAFAPMWIGRFVGTGLLIGALVELPFLLTRYRNWKPWLFYASAAVAGLILAIAVFIGLGAEHYPPAVWAIALPLYIASPVFFTWIGLLVANALRRAGVARGA</sequence>
<accession>A0A6I4P632</accession>
<feature type="transmembrane region" description="Helical" evidence="1">
    <location>
        <begin position="90"/>
        <end position="107"/>
    </location>
</feature>
<comment type="caution">
    <text evidence="2">The sequence shown here is derived from an EMBL/GenBank/DDBJ whole genome shotgun (WGS) entry which is preliminary data.</text>
</comment>
<feature type="transmembrane region" description="Helical" evidence="1">
    <location>
        <begin position="64"/>
        <end position="84"/>
    </location>
</feature>
<name>A0A6I4P632_9MICO</name>
<dbReference type="EMBL" id="WSTA01000046">
    <property type="protein sequence ID" value="MWB99047.1"/>
    <property type="molecule type" value="Genomic_DNA"/>
</dbReference>
<dbReference type="AlphaFoldDB" id="A0A6I4P632"/>
<keyword evidence="1" id="KW-0472">Membrane</keyword>
<feature type="transmembrane region" description="Helical" evidence="1">
    <location>
        <begin position="114"/>
        <end position="136"/>
    </location>
</feature>
<evidence type="ECO:0000313" key="2">
    <source>
        <dbReference type="EMBL" id="MWB99047.1"/>
    </source>
</evidence>
<keyword evidence="3" id="KW-1185">Reference proteome</keyword>
<dbReference type="Proteomes" id="UP000438182">
    <property type="component" value="Unassembled WGS sequence"/>
</dbReference>
<organism evidence="2 3">
    <name type="scientific">Agromyces seonyuensis</name>
    <dbReference type="NCBI Taxonomy" id="2662446"/>
    <lineage>
        <taxon>Bacteria</taxon>
        <taxon>Bacillati</taxon>
        <taxon>Actinomycetota</taxon>
        <taxon>Actinomycetes</taxon>
        <taxon>Micrococcales</taxon>
        <taxon>Microbacteriaceae</taxon>
        <taxon>Agromyces</taxon>
    </lineage>
</organism>
<feature type="transmembrane region" description="Helical" evidence="1">
    <location>
        <begin position="142"/>
        <end position="166"/>
    </location>
</feature>
<evidence type="ECO:0000313" key="3">
    <source>
        <dbReference type="Proteomes" id="UP000438182"/>
    </source>
</evidence>
<dbReference type="Pfam" id="PF09819">
    <property type="entry name" value="ABC_cobalt"/>
    <property type="match status" value="1"/>
</dbReference>
<dbReference type="RefSeq" id="WP_160424929.1">
    <property type="nucleotide sequence ID" value="NZ_WSTA01000046.1"/>
</dbReference>
<gene>
    <name evidence="2" type="ORF">GB864_10875</name>
</gene>
<protein>
    <submittedName>
        <fullName evidence="2">Acyl esterase</fullName>
    </submittedName>
</protein>
<evidence type="ECO:0000256" key="1">
    <source>
        <dbReference type="SAM" id="Phobius"/>
    </source>
</evidence>
<proteinExistence type="predicted"/>
<keyword evidence="1" id="KW-1133">Transmembrane helix</keyword>